<feature type="compositionally biased region" description="Basic and acidic residues" evidence="1">
    <location>
        <begin position="542"/>
        <end position="552"/>
    </location>
</feature>
<comment type="caution">
    <text evidence="2">The sequence shown here is derived from an EMBL/GenBank/DDBJ whole genome shotgun (WGS) entry which is preliminary data.</text>
</comment>
<sequence length="580" mass="61736">MLTNVDAKRGRSLSGDYITGTAHAATLSSAMNDFHEALTFRWRELVVQRIQAVEDFPTRVRRSVSAANHVPLWDHLSAPAVHHLRGAGGGCAYVAWVEGGQEGSLGGVTCDGKTGVTDEEGVEVMGPNGRMETVPPFIECGMGQILGEVENWAWGEREYTYYELPLFDTQDMGAINDAYDTFIAVGGQLGLEAGSGSGSDVGSFTPVSERELVGKAEDLSGARAQGQDWWAGWTGLAASRAKAGFFDSVTPTTNNQSGMVGCLANLYAARGAIIEKGRNDSLYWIQWATKSLKETQAISTDLVAGWKVMQGIGSAIAISGGWTVAGGAIGASIALVGFCGENLLPSVKTEGYAHDLVAVVEKLNTKVTELNTELDTMETEYTGEVNNLQSTVFGIHSFNLELYDLTQNNPGGDDHGADDYTANVENILKIGQTCYEAGEFYDGLWPRIAQTSDADAHLTDKDGAATAGDTALLELRTMFEGFVKTACGRYLVAGDQTVAAAEDYAQVESDQQGAYERIMDDWEEAGVGDHDSSLNPGQEADATDRGDYDPYADHPALGGADPGAATGDGEDYETDADTPN</sequence>
<keyword evidence="3" id="KW-1185">Reference proteome</keyword>
<dbReference type="EMBL" id="MSIF01000047">
    <property type="protein sequence ID" value="OLF04366.1"/>
    <property type="molecule type" value="Genomic_DNA"/>
</dbReference>
<name>A0A7Z1ATX2_9PSEU</name>
<evidence type="ECO:0000313" key="2">
    <source>
        <dbReference type="EMBL" id="OLF04366.1"/>
    </source>
</evidence>
<feature type="region of interest" description="Disordered" evidence="1">
    <location>
        <begin position="526"/>
        <end position="580"/>
    </location>
</feature>
<feature type="compositionally biased region" description="Low complexity" evidence="1">
    <location>
        <begin position="553"/>
        <end position="567"/>
    </location>
</feature>
<evidence type="ECO:0000313" key="3">
    <source>
        <dbReference type="Proteomes" id="UP000185696"/>
    </source>
</evidence>
<evidence type="ECO:0000256" key="1">
    <source>
        <dbReference type="SAM" id="MobiDB-lite"/>
    </source>
</evidence>
<proteinExistence type="predicted"/>
<accession>A0A7Z1ATX2</accession>
<reference evidence="2 3" key="1">
    <citation type="submission" date="2016-12" db="EMBL/GenBank/DDBJ databases">
        <title>The draft genome sequence of Actinophytocola xinjiangensis.</title>
        <authorList>
            <person name="Wang W."/>
            <person name="Yuan L."/>
        </authorList>
    </citation>
    <scope>NUCLEOTIDE SEQUENCE [LARGE SCALE GENOMIC DNA]</scope>
    <source>
        <strain evidence="2 3">CGMCC 4.4663</strain>
    </source>
</reference>
<organism evidence="2 3">
    <name type="scientific">Actinophytocola xinjiangensis</name>
    <dbReference type="NCBI Taxonomy" id="485602"/>
    <lineage>
        <taxon>Bacteria</taxon>
        <taxon>Bacillati</taxon>
        <taxon>Actinomycetota</taxon>
        <taxon>Actinomycetes</taxon>
        <taxon>Pseudonocardiales</taxon>
        <taxon>Pseudonocardiaceae</taxon>
    </lineage>
</organism>
<gene>
    <name evidence="2" type="ORF">BLA60_41165</name>
</gene>
<protein>
    <submittedName>
        <fullName evidence="2">Uncharacterized protein</fullName>
    </submittedName>
</protein>
<dbReference type="AlphaFoldDB" id="A0A7Z1ATX2"/>
<dbReference type="OrthoDB" id="3593544at2"/>
<feature type="compositionally biased region" description="Acidic residues" evidence="1">
    <location>
        <begin position="568"/>
        <end position="580"/>
    </location>
</feature>
<dbReference type="Proteomes" id="UP000185696">
    <property type="component" value="Unassembled WGS sequence"/>
</dbReference>